<sequence length="620" mass="68635">MDYRYGYKNKKEEAGMGKKISLFLLGIVIAFIPLIVRAAEHSTNLTQFPWFGGGDESLDVFLIVKGQALTIVAVLMLFALGAKLFLDGKKIKLPVWMYAVFGYAALTTISTLVSKYRSFGFHGMYEQHETLWVILAYCVVLIYAYVYASDSYGIKFVRGALAVLAVIHSYIGITQLIGEDFWGTKLGRYLIIPSSFEGAEQIRENLSFTFSGSGNHQVYLTLYNPNYVGSYAALVFPIFLVLAVFSKKIWKKAFWGIITIINFLCAMGSGSKTFLGAFAVSAVFAIILFRQKLKKGWPIMAGFAVVIIASAAIYFNYIGLNLLTYLKNSLAMQKNDYLLEKVELKNDHAEITYNGVTFYIGYDASGEQATVYFSKADGSKIDYQTSDDGSLVYLKDDKLKDLSFQYMKPASDDVKGYLINCNTPKGSFAFMNTGNGYKIYTGGGKLDDIYNAPAAIIKDHDSFASGRGYIWSRTFPVFFNHLLLGSGADTFTIAFPQNDYIGRLNGGFGSMIITKPHDLFLQIGVQSGGLALLCFLAIAIMYIVQTFKIYWKRDLNGETETFGVAISLGIIGYLFAGIFNDSCVALAPLYWVFLGVGYGINAYIAKKDNVGSETNEGKNS</sequence>
<feature type="transmembrane region" description="Helical" evidence="5">
    <location>
        <begin position="562"/>
        <end position="579"/>
    </location>
</feature>
<feature type="transmembrane region" description="Helical" evidence="5">
    <location>
        <begin position="130"/>
        <end position="148"/>
    </location>
</feature>
<feature type="transmembrane region" description="Helical" evidence="5">
    <location>
        <begin position="20"/>
        <end position="40"/>
    </location>
</feature>
<comment type="subcellular location">
    <subcellularLocation>
        <location evidence="1">Membrane</location>
        <topology evidence="1">Multi-pass membrane protein</topology>
    </subcellularLocation>
</comment>
<reference evidence="7 8" key="1">
    <citation type="submission" date="2021-01" db="EMBL/GenBank/DDBJ databases">
        <title>Isolation and description of Catonella massiliensis sp. nov., a novel Catonella species, isolated from a stable periodontitis subject.</title>
        <authorList>
            <person name="Antezack A."/>
            <person name="Boxberger M."/>
            <person name="La Scola B."/>
            <person name="Monnet-Corti V."/>
        </authorList>
    </citation>
    <scope>NUCLEOTIDE SEQUENCE [LARGE SCALE GENOMIC DNA]</scope>
    <source>
        <strain evidence="7 8">Marseille-Q4567</strain>
    </source>
</reference>
<dbReference type="PANTHER" id="PTHR37422:SF13">
    <property type="entry name" value="LIPOPOLYSACCHARIDE BIOSYNTHESIS PROTEIN PA4999-RELATED"/>
    <property type="match status" value="1"/>
</dbReference>
<feature type="transmembrane region" description="Helical" evidence="5">
    <location>
        <begin position="228"/>
        <end position="246"/>
    </location>
</feature>
<feature type="transmembrane region" description="Helical" evidence="5">
    <location>
        <begin position="160"/>
        <end position="178"/>
    </location>
</feature>
<gene>
    <name evidence="7" type="ORF">JJN12_08815</name>
</gene>
<dbReference type="EMBL" id="JAEPRJ010000001">
    <property type="protein sequence ID" value="MBK5897876.1"/>
    <property type="molecule type" value="Genomic_DNA"/>
</dbReference>
<feature type="domain" description="O-antigen ligase-related" evidence="6">
    <location>
        <begin position="445"/>
        <end position="536"/>
    </location>
</feature>
<protein>
    <submittedName>
        <fullName evidence="7">O-antigen ligase family protein</fullName>
    </submittedName>
</protein>
<dbReference type="Proteomes" id="UP000604730">
    <property type="component" value="Unassembled WGS sequence"/>
</dbReference>
<dbReference type="InterPro" id="IPR051533">
    <property type="entry name" value="WaaL-like"/>
</dbReference>
<evidence type="ECO:0000256" key="2">
    <source>
        <dbReference type="ARBA" id="ARBA00022692"/>
    </source>
</evidence>
<dbReference type="PANTHER" id="PTHR37422">
    <property type="entry name" value="TEICHURONIC ACID BIOSYNTHESIS PROTEIN TUAE"/>
    <property type="match status" value="1"/>
</dbReference>
<keyword evidence="8" id="KW-1185">Reference proteome</keyword>
<organism evidence="7 8">
    <name type="scientific">Catonella massiliensis</name>
    <dbReference type="NCBI Taxonomy" id="2799636"/>
    <lineage>
        <taxon>Bacteria</taxon>
        <taxon>Bacillati</taxon>
        <taxon>Bacillota</taxon>
        <taxon>Clostridia</taxon>
        <taxon>Lachnospirales</taxon>
        <taxon>Lachnospiraceae</taxon>
        <taxon>Catonella</taxon>
    </lineage>
</organism>
<feature type="transmembrane region" description="Helical" evidence="5">
    <location>
        <begin position="303"/>
        <end position="326"/>
    </location>
</feature>
<evidence type="ECO:0000313" key="8">
    <source>
        <dbReference type="Proteomes" id="UP000604730"/>
    </source>
</evidence>
<keyword evidence="4 5" id="KW-0472">Membrane</keyword>
<feature type="transmembrane region" description="Helical" evidence="5">
    <location>
        <begin position="275"/>
        <end position="291"/>
    </location>
</feature>
<name>A0ABS1J141_9FIRM</name>
<evidence type="ECO:0000259" key="6">
    <source>
        <dbReference type="Pfam" id="PF04932"/>
    </source>
</evidence>
<keyword evidence="3 5" id="KW-1133">Transmembrane helix</keyword>
<dbReference type="RefSeq" id="WP_208429333.1">
    <property type="nucleotide sequence ID" value="NZ_JAEPRJ010000001.1"/>
</dbReference>
<dbReference type="Pfam" id="PF04932">
    <property type="entry name" value="Wzy_C"/>
    <property type="match status" value="1"/>
</dbReference>
<proteinExistence type="predicted"/>
<evidence type="ECO:0000256" key="4">
    <source>
        <dbReference type="ARBA" id="ARBA00023136"/>
    </source>
</evidence>
<comment type="caution">
    <text evidence="7">The sequence shown here is derived from an EMBL/GenBank/DDBJ whole genome shotgun (WGS) entry which is preliminary data.</text>
</comment>
<feature type="transmembrane region" description="Helical" evidence="5">
    <location>
        <begin position="530"/>
        <end position="550"/>
    </location>
</feature>
<feature type="transmembrane region" description="Helical" evidence="5">
    <location>
        <begin position="60"/>
        <end position="81"/>
    </location>
</feature>
<dbReference type="InterPro" id="IPR007016">
    <property type="entry name" value="O-antigen_ligase-rel_domated"/>
</dbReference>
<keyword evidence="7" id="KW-0436">Ligase</keyword>
<feature type="transmembrane region" description="Helical" evidence="5">
    <location>
        <begin position="585"/>
        <end position="604"/>
    </location>
</feature>
<dbReference type="GO" id="GO:0016874">
    <property type="term" value="F:ligase activity"/>
    <property type="evidence" value="ECO:0007669"/>
    <property type="project" value="UniProtKB-KW"/>
</dbReference>
<evidence type="ECO:0000256" key="5">
    <source>
        <dbReference type="SAM" id="Phobius"/>
    </source>
</evidence>
<evidence type="ECO:0000313" key="7">
    <source>
        <dbReference type="EMBL" id="MBK5897876.1"/>
    </source>
</evidence>
<evidence type="ECO:0000256" key="3">
    <source>
        <dbReference type="ARBA" id="ARBA00022989"/>
    </source>
</evidence>
<feature type="transmembrane region" description="Helical" evidence="5">
    <location>
        <begin position="253"/>
        <end position="269"/>
    </location>
</feature>
<evidence type="ECO:0000256" key="1">
    <source>
        <dbReference type="ARBA" id="ARBA00004141"/>
    </source>
</evidence>
<feature type="transmembrane region" description="Helical" evidence="5">
    <location>
        <begin position="93"/>
        <end position="110"/>
    </location>
</feature>
<accession>A0ABS1J141</accession>
<keyword evidence="2 5" id="KW-0812">Transmembrane</keyword>